<protein>
    <submittedName>
        <fullName evidence="2">RelA/SpoT family protein</fullName>
    </submittedName>
</protein>
<dbReference type="InterPro" id="IPR043519">
    <property type="entry name" value="NT_sf"/>
</dbReference>
<keyword evidence="3" id="KW-1185">Reference proteome</keyword>
<dbReference type="CDD" id="cd05399">
    <property type="entry name" value="NT_Rel-Spo_like"/>
    <property type="match status" value="1"/>
</dbReference>
<sequence>MKKAAEKIIEKSSSIYSKTAVGRAGETLKKTSISIDNPDAHLEALKALSYWRACHITPLDHAVSELAVVTQKDKAAIIAKRLKRTPSIIAKLNRESGMLLQNMQDVGGCRVVLRSLRHVNKVRRALKTRGIYRERDYIQTPKKDGYRGVHMIGKFPGEQGNTAFVIEIQLRTEVQHAWATAVEIIDLFTKQALKNDDGRPDWLNFFSAAGEAFSELDGVVINDESHMESCAEVARLARKLAVLDKFEAYNTSLRILDEEGIKWVEGYYLISIDTREKTLRYDFFGIPEYTNALDEYLQKERSSANNPEVIVALVSTHSLSSLKEAYPNYFADAHKFVQHLNTIIARHEYANPNWIKRILLGLSSDKRPRIPE</sequence>
<dbReference type="PANTHER" id="PTHR47837:SF1">
    <property type="entry name" value="GTP PYROPHOSPHOKINASE YJBM"/>
    <property type="match status" value="1"/>
</dbReference>
<organism evidence="2 3">
    <name type="scientific">Herminiimonas fonticola</name>
    <dbReference type="NCBI Taxonomy" id="303380"/>
    <lineage>
        <taxon>Bacteria</taxon>
        <taxon>Pseudomonadati</taxon>
        <taxon>Pseudomonadota</taxon>
        <taxon>Betaproteobacteria</taxon>
        <taxon>Burkholderiales</taxon>
        <taxon>Oxalobacteraceae</taxon>
        <taxon>Herminiimonas</taxon>
    </lineage>
</organism>
<dbReference type="OrthoDB" id="9789634at2"/>
<dbReference type="SUPFAM" id="SSF81301">
    <property type="entry name" value="Nucleotidyltransferase"/>
    <property type="match status" value="1"/>
</dbReference>
<dbReference type="Gene3D" id="3.30.460.10">
    <property type="entry name" value="Beta Polymerase, domain 2"/>
    <property type="match status" value="1"/>
</dbReference>
<evidence type="ECO:0000259" key="1">
    <source>
        <dbReference type="SMART" id="SM00954"/>
    </source>
</evidence>
<dbReference type="PANTHER" id="PTHR47837">
    <property type="entry name" value="GTP PYROPHOSPHOKINASE YJBM"/>
    <property type="match status" value="1"/>
</dbReference>
<evidence type="ECO:0000313" key="2">
    <source>
        <dbReference type="EMBL" id="TDN88998.1"/>
    </source>
</evidence>
<evidence type="ECO:0000313" key="3">
    <source>
        <dbReference type="Proteomes" id="UP000294737"/>
    </source>
</evidence>
<name>A0A4V3BUZ8_9BURK</name>
<dbReference type="Pfam" id="PF04607">
    <property type="entry name" value="RelA_SpoT"/>
    <property type="match status" value="1"/>
</dbReference>
<gene>
    <name evidence="2" type="ORF">EV677_2586</name>
</gene>
<dbReference type="AlphaFoldDB" id="A0A4V3BUZ8"/>
<dbReference type="Proteomes" id="UP000294737">
    <property type="component" value="Unassembled WGS sequence"/>
</dbReference>
<dbReference type="SMART" id="SM00954">
    <property type="entry name" value="RelA_SpoT"/>
    <property type="match status" value="1"/>
</dbReference>
<dbReference type="RefSeq" id="WP_112992881.1">
    <property type="nucleotide sequence ID" value="NZ_PTLZ01000004.1"/>
</dbReference>
<dbReference type="EMBL" id="SNWF01000006">
    <property type="protein sequence ID" value="TDN88998.1"/>
    <property type="molecule type" value="Genomic_DNA"/>
</dbReference>
<accession>A0A4V3BUZ8</accession>
<feature type="domain" description="RelA/SpoT" evidence="1">
    <location>
        <begin position="80"/>
        <end position="193"/>
    </location>
</feature>
<dbReference type="InterPro" id="IPR007685">
    <property type="entry name" value="RelA_SpoT"/>
</dbReference>
<dbReference type="InterPro" id="IPR052366">
    <property type="entry name" value="GTP_Pyrophosphokinase"/>
</dbReference>
<dbReference type="GO" id="GO:0015969">
    <property type="term" value="P:guanosine tetraphosphate metabolic process"/>
    <property type="evidence" value="ECO:0007669"/>
    <property type="project" value="InterPro"/>
</dbReference>
<comment type="caution">
    <text evidence="2">The sequence shown here is derived from an EMBL/GenBank/DDBJ whole genome shotgun (WGS) entry which is preliminary data.</text>
</comment>
<proteinExistence type="predicted"/>
<reference evidence="2 3" key="1">
    <citation type="submission" date="2019-03" db="EMBL/GenBank/DDBJ databases">
        <title>Genomic Encyclopedia of Type Strains, Phase IV (KMG-IV): sequencing the most valuable type-strain genomes for metagenomic binning, comparative biology and taxonomic classification.</title>
        <authorList>
            <person name="Goeker M."/>
        </authorList>
    </citation>
    <scope>NUCLEOTIDE SEQUENCE [LARGE SCALE GENOMIC DNA]</scope>
    <source>
        <strain evidence="2 3">DSM 18555</strain>
    </source>
</reference>